<gene>
    <name evidence="1" type="ORF">A2949_01835</name>
</gene>
<proteinExistence type="predicted"/>
<evidence type="ECO:0000313" key="1">
    <source>
        <dbReference type="EMBL" id="OGC86032.1"/>
    </source>
</evidence>
<reference evidence="1 2" key="1">
    <citation type="journal article" date="2016" name="Nat. Commun.">
        <title>Thousands of microbial genomes shed light on interconnected biogeochemical processes in an aquifer system.</title>
        <authorList>
            <person name="Anantharaman K."/>
            <person name="Brown C.T."/>
            <person name="Hug L.A."/>
            <person name="Sharon I."/>
            <person name="Castelle C.J."/>
            <person name="Probst A.J."/>
            <person name="Thomas B.C."/>
            <person name="Singh A."/>
            <person name="Wilkins M.J."/>
            <person name="Karaoz U."/>
            <person name="Brodie E.L."/>
            <person name="Williams K.H."/>
            <person name="Hubbard S.S."/>
            <person name="Banfield J.F."/>
        </authorList>
    </citation>
    <scope>NUCLEOTIDE SEQUENCE [LARGE SCALE GENOMIC DNA]</scope>
</reference>
<comment type="caution">
    <text evidence="1">The sequence shown here is derived from an EMBL/GenBank/DDBJ whole genome shotgun (WGS) entry which is preliminary data.</text>
</comment>
<accession>A0A1F4XWE7</accession>
<dbReference type="Proteomes" id="UP000178585">
    <property type="component" value="Unassembled WGS sequence"/>
</dbReference>
<dbReference type="AlphaFoldDB" id="A0A1F4XWE7"/>
<organism evidence="1 2">
    <name type="scientific">Candidatus Adlerbacteria bacterium RIFCSPLOWO2_01_FULL_54_21b</name>
    <dbReference type="NCBI Taxonomy" id="1797245"/>
    <lineage>
        <taxon>Bacteria</taxon>
        <taxon>Candidatus Adleribacteriota</taxon>
    </lineage>
</organism>
<dbReference type="EMBL" id="MEWZ01000033">
    <property type="protein sequence ID" value="OGC86032.1"/>
    <property type="molecule type" value="Genomic_DNA"/>
</dbReference>
<name>A0A1F4XWE7_9BACT</name>
<protein>
    <submittedName>
        <fullName evidence="1">Uncharacterized protein</fullName>
    </submittedName>
</protein>
<evidence type="ECO:0000313" key="2">
    <source>
        <dbReference type="Proteomes" id="UP000178585"/>
    </source>
</evidence>
<dbReference type="STRING" id="1797245.A2949_01835"/>
<sequence>MFGLGKKKKVDGRTVLLLDIESGSVGAALVRLSAAQQPRMFGARRAQVPVEHTRTGAGLVQSIGQVLKKTLYEIAEAATRLRFHPKTAAMGTVSGVSVIMASPWGTPNLEAGQPDFLEEVVSSTNVGVRTSFGDIPLSLYTSAGAAAYGARTLFGQEPALLCTVGGEVTELIALDEHGVAAHATAPLGSNALLRTLRAHGGYSFAEARSAARLPFDTPHLQAPFRSSGEHFASQFADAAREFAAPGQYSRIRVIAGEPAGEWYARALSTSQALGTLFPHGEVRTLRPHHLYPFVVAHVSPPDIPLLLGALFIDSQPM</sequence>